<dbReference type="GO" id="GO:0008270">
    <property type="term" value="F:zinc ion binding"/>
    <property type="evidence" value="ECO:0007669"/>
    <property type="project" value="UniProtKB-KW"/>
</dbReference>
<dbReference type="Proteomes" id="UP000789524">
    <property type="component" value="Unassembled WGS sequence"/>
</dbReference>
<dbReference type="AlphaFoldDB" id="A0A8J2W8D0"/>
<evidence type="ECO:0000313" key="7">
    <source>
        <dbReference type="Proteomes" id="UP000789524"/>
    </source>
</evidence>
<keyword evidence="7" id="KW-1185">Reference proteome</keyword>
<accession>A0A8J2W8D0</accession>
<name>A0A8J2W8D0_9NEOP</name>
<dbReference type="PANTHER" id="PTHR46481:SF10">
    <property type="entry name" value="ZINC FINGER BED DOMAIN-CONTAINING PROTEIN 39"/>
    <property type="match status" value="1"/>
</dbReference>
<comment type="caution">
    <text evidence="6">The sequence shown here is derived from an EMBL/GenBank/DDBJ whole genome shotgun (WGS) entry which is preliminary data.</text>
</comment>
<dbReference type="GO" id="GO:0005634">
    <property type="term" value="C:nucleus"/>
    <property type="evidence" value="ECO:0007669"/>
    <property type="project" value="UniProtKB-SubCell"/>
</dbReference>
<keyword evidence="4" id="KW-0862">Zinc</keyword>
<evidence type="ECO:0000256" key="3">
    <source>
        <dbReference type="ARBA" id="ARBA00022771"/>
    </source>
</evidence>
<dbReference type="InterPro" id="IPR012337">
    <property type="entry name" value="RNaseH-like_sf"/>
</dbReference>
<keyword evidence="5" id="KW-0539">Nucleus</keyword>
<dbReference type="PANTHER" id="PTHR46481">
    <property type="entry name" value="ZINC FINGER BED DOMAIN-CONTAINING PROTEIN 4"/>
    <property type="match status" value="1"/>
</dbReference>
<keyword evidence="2" id="KW-0479">Metal-binding</keyword>
<dbReference type="SUPFAM" id="SSF53098">
    <property type="entry name" value="Ribonuclease H-like"/>
    <property type="match status" value="1"/>
</dbReference>
<dbReference type="OrthoDB" id="2438421at2759"/>
<evidence type="ECO:0000313" key="6">
    <source>
        <dbReference type="EMBL" id="CAG9585895.1"/>
    </source>
</evidence>
<evidence type="ECO:0000256" key="2">
    <source>
        <dbReference type="ARBA" id="ARBA00022723"/>
    </source>
</evidence>
<comment type="subcellular location">
    <subcellularLocation>
        <location evidence="1">Nucleus</location>
    </subcellularLocation>
</comment>
<organism evidence="6 7">
    <name type="scientific">Danaus chrysippus</name>
    <name type="common">African queen</name>
    <dbReference type="NCBI Taxonomy" id="151541"/>
    <lineage>
        <taxon>Eukaryota</taxon>
        <taxon>Metazoa</taxon>
        <taxon>Ecdysozoa</taxon>
        <taxon>Arthropoda</taxon>
        <taxon>Hexapoda</taxon>
        <taxon>Insecta</taxon>
        <taxon>Pterygota</taxon>
        <taxon>Neoptera</taxon>
        <taxon>Endopterygota</taxon>
        <taxon>Lepidoptera</taxon>
        <taxon>Glossata</taxon>
        <taxon>Ditrysia</taxon>
        <taxon>Papilionoidea</taxon>
        <taxon>Nymphalidae</taxon>
        <taxon>Danainae</taxon>
        <taxon>Danaini</taxon>
        <taxon>Danaina</taxon>
        <taxon>Danaus</taxon>
        <taxon>Anosia</taxon>
    </lineage>
</organism>
<gene>
    <name evidence="6" type="ORF">DCHRY22_LOCUS16222</name>
</gene>
<evidence type="ECO:0000256" key="5">
    <source>
        <dbReference type="ARBA" id="ARBA00023242"/>
    </source>
</evidence>
<reference evidence="6" key="1">
    <citation type="submission" date="2021-09" db="EMBL/GenBank/DDBJ databases">
        <authorList>
            <person name="Martin H S."/>
        </authorList>
    </citation>
    <scope>NUCLEOTIDE SEQUENCE</scope>
</reference>
<evidence type="ECO:0000256" key="4">
    <source>
        <dbReference type="ARBA" id="ARBA00022833"/>
    </source>
</evidence>
<sequence>MSYDKIVSITTDNGSNIAKAVEITFGRAKHVRCLAHTLNLVVDNSVNIPEIKIFLDKVRKIVAWFHQSGVGAEELRQLQTVQNVSEGKLKHLVGDVSTRWNSQLYMIERLILLSSNIGSVLINHPNAPSMLQAHEIVVLKEIQKILKPFHSVTEQMSAEKYVTPSKAIPISKCLRAALDTVTPTSHLAKQLKQSLQSEFNKRFENIQKVHLFSVATFLDPRFKKNHLDDDPSSLSKTIHYIKTYLNCPTRNDDNSGAAR</sequence>
<keyword evidence="3" id="KW-0863">Zinc-finger</keyword>
<protein>
    <submittedName>
        <fullName evidence="6">(African queen) hypothetical protein</fullName>
    </submittedName>
</protein>
<proteinExistence type="predicted"/>
<dbReference type="EMBL" id="CAKASE010000083">
    <property type="protein sequence ID" value="CAG9585895.1"/>
    <property type="molecule type" value="Genomic_DNA"/>
</dbReference>
<evidence type="ECO:0000256" key="1">
    <source>
        <dbReference type="ARBA" id="ARBA00004123"/>
    </source>
</evidence>
<dbReference type="InterPro" id="IPR052035">
    <property type="entry name" value="ZnF_BED_domain_contain"/>
</dbReference>